<name>A0A0S4JPM9_BODSA</name>
<dbReference type="GO" id="GO:0005794">
    <property type="term" value="C:Golgi apparatus"/>
    <property type="evidence" value="ECO:0007669"/>
    <property type="project" value="UniProtKB-SubCell"/>
</dbReference>
<evidence type="ECO:0000256" key="2">
    <source>
        <dbReference type="ARBA" id="ARBA00022448"/>
    </source>
</evidence>
<keyword evidence="2 7" id="KW-0813">Transport</keyword>
<gene>
    <name evidence="8" type="ORF">BSAL_43095</name>
</gene>
<sequence length="175" mass="19663">MHSSPTCQLCVVVFPVKHKQHFLMVVHLLWIAGQLIHRQVFTSNDNLGELGIKPDLHINISSVVFSMYSISQQITPNNNPMQSTGMTLIESTEHNVHVYETPTLVKFIAITDPHTSNCDALLTEVHLAYVDIVMKNPFHVVDDGGIGQPIRIAAFQEALRHIADRYNEPPPPPKR</sequence>
<dbReference type="GO" id="GO:0005783">
    <property type="term" value="C:endoplasmic reticulum"/>
    <property type="evidence" value="ECO:0007669"/>
    <property type="project" value="UniProtKB-SubCell"/>
</dbReference>
<evidence type="ECO:0000313" key="8">
    <source>
        <dbReference type="EMBL" id="CUG93480.1"/>
    </source>
</evidence>
<dbReference type="EMBL" id="CYKH01002157">
    <property type="protein sequence ID" value="CUG93480.1"/>
    <property type="molecule type" value="Genomic_DNA"/>
</dbReference>
<evidence type="ECO:0000313" key="9">
    <source>
        <dbReference type="Proteomes" id="UP000051952"/>
    </source>
</evidence>
<dbReference type="SUPFAM" id="SSF64356">
    <property type="entry name" value="SNARE-like"/>
    <property type="match status" value="1"/>
</dbReference>
<organism evidence="8 9">
    <name type="scientific">Bodo saltans</name>
    <name type="common">Flagellated protozoan</name>
    <dbReference type="NCBI Taxonomy" id="75058"/>
    <lineage>
        <taxon>Eukaryota</taxon>
        <taxon>Discoba</taxon>
        <taxon>Euglenozoa</taxon>
        <taxon>Kinetoplastea</taxon>
        <taxon>Metakinetoplastina</taxon>
        <taxon>Eubodonida</taxon>
        <taxon>Bodonidae</taxon>
        <taxon>Bodo</taxon>
    </lineage>
</organism>
<dbReference type="PANTHER" id="PTHR23249:SF15">
    <property type="entry name" value="TRAFFICKING PROTEIN PARTICLE COMPLEX SUBUNIT 4"/>
    <property type="match status" value="1"/>
</dbReference>
<evidence type="ECO:0000256" key="4">
    <source>
        <dbReference type="ARBA" id="ARBA00022892"/>
    </source>
</evidence>
<dbReference type="GO" id="GO:0030008">
    <property type="term" value="C:TRAPP complex"/>
    <property type="evidence" value="ECO:0007669"/>
    <property type="project" value="UniProtKB-UniRule"/>
</dbReference>
<dbReference type="OMA" id="TRLTESC"/>
<comment type="subunit">
    <text evidence="7">Part of the multisubunit transport protein particle (TRAPP) complex.</text>
</comment>
<keyword evidence="9" id="KW-1185">Reference proteome</keyword>
<accession>A0A0S4JPM9</accession>
<dbReference type="SMART" id="SM01399">
    <property type="entry name" value="Sybindin"/>
    <property type="match status" value="1"/>
</dbReference>
<dbReference type="GO" id="GO:0006888">
    <property type="term" value="P:endoplasmic reticulum to Golgi vesicle-mediated transport"/>
    <property type="evidence" value="ECO:0007669"/>
    <property type="project" value="UniProtKB-UniRule"/>
</dbReference>
<dbReference type="Pfam" id="PF04099">
    <property type="entry name" value="Sybindin"/>
    <property type="match status" value="1"/>
</dbReference>
<dbReference type="PANTHER" id="PTHR23249">
    <property type="entry name" value="TRAFFICKING PROTEIN PARTICLE COMPLEX SUBUNIT"/>
    <property type="match status" value="1"/>
</dbReference>
<proteinExistence type="inferred from homology"/>
<comment type="subcellular location">
    <subcellularLocation>
        <location evidence="7">Endoplasmic reticulum</location>
    </subcellularLocation>
    <subcellularLocation>
        <location evidence="7">Golgi apparatus</location>
        <location evidence="7">cis-Golgi network</location>
    </subcellularLocation>
    <subcellularLocation>
        <location evidence="1">Golgi apparatus</location>
    </subcellularLocation>
</comment>
<dbReference type="OrthoDB" id="246406at2759"/>
<protein>
    <recommendedName>
        <fullName evidence="7">Trafficking protein particle complex subunit</fullName>
    </recommendedName>
</protein>
<evidence type="ECO:0000256" key="3">
    <source>
        <dbReference type="ARBA" id="ARBA00022824"/>
    </source>
</evidence>
<dbReference type="VEuPathDB" id="TriTrypDB:BSAL_43095"/>
<evidence type="ECO:0000256" key="6">
    <source>
        <dbReference type="ARBA" id="ARBA00038179"/>
    </source>
</evidence>
<keyword evidence="5 7" id="KW-0333">Golgi apparatus</keyword>
<reference evidence="9" key="1">
    <citation type="submission" date="2015-09" db="EMBL/GenBank/DDBJ databases">
        <authorList>
            <consortium name="Pathogen Informatics"/>
        </authorList>
    </citation>
    <scope>NUCLEOTIDE SEQUENCE [LARGE SCALE GENOMIC DNA]</scope>
    <source>
        <strain evidence="9">Lake Konstanz</strain>
    </source>
</reference>
<keyword evidence="4 7" id="KW-0931">ER-Golgi transport</keyword>
<evidence type="ECO:0000256" key="1">
    <source>
        <dbReference type="ARBA" id="ARBA00004555"/>
    </source>
</evidence>
<evidence type="ECO:0000256" key="7">
    <source>
        <dbReference type="RuleBase" id="RU366065"/>
    </source>
</evidence>
<evidence type="ECO:0000256" key="5">
    <source>
        <dbReference type="ARBA" id="ARBA00023034"/>
    </source>
</evidence>
<keyword evidence="3 7" id="KW-0256">Endoplasmic reticulum</keyword>
<dbReference type="Proteomes" id="UP000051952">
    <property type="component" value="Unassembled WGS sequence"/>
</dbReference>
<dbReference type="InterPro" id="IPR007233">
    <property type="entry name" value="TRAPPC"/>
</dbReference>
<dbReference type="Gene3D" id="3.30.450.70">
    <property type="match status" value="1"/>
</dbReference>
<dbReference type="AlphaFoldDB" id="A0A0S4JPM9"/>
<dbReference type="InterPro" id="IPR011012">
    <property type="entry name" value="Longin-like_dom_sf"/>
</dbReference>
<comment type="similarity">
    <text evidence="6">Belongs to the TRAPP small subunits family. TRAPPC4 subfamily.</text>
</comment>